<dbReference type="STRING" id="1642818.AWE51_18285"/>
<organism evidence="1 2">
    <name type="scientific">Aquimarina aggregata</name>
    <dbReference type="NCBI Taxonomy" id="1642818"/>
    <lineage>
        <taxon>Bacteria</taxon>
        <taxon>Pseudomonadati</taxon>
        <taxon>Bacteroidota</taxon>
        <taxon>Flavobacteriia</taxon>
        <taxon>Flavobacteriales</taxon>
        <taxon>Flavobacteriaceae</taxon>
        <taxon>Aquimarina</taxon>
    </lineage>
</organism>
<sequence length="272" mass="32179">MKSFSFTIVFLLIYHIHAQQNERNFVKIEESNNNGGVSQFVAPKSTIGSKIYKFKYRSESYKGTRLEITSKLRALKNDSKFAGIPSEIKTVLNELFKNTKHQAIPRLYKKNAIIFLDALYSYEEFVIAYDNSLHEVVGKIKTDMRYIDFKFERQFTKAKVKLDRVIKENPESTKEIDRLEKDARNSLIKLISHRWMKKKFETYKGIDIVKKPDALIKEFKETEAMNAFNLFQEKEIEKMSPYLENQIIDFFYKKSIPEIHPDQLELNYIDKI</sequence>
<accession>A0A162X8Z2</accession>
<dbReference type="OrthoDB" id="1158351at2"/>
<dbReference type="RefSeq" id="WP_066319639.1">
    <property type="nucleotide sequence ID" value="NZ_LQRT01000058.1"/>
</dbReference>
<keyword evidence="2" id="KW-1185">Reference proteome</keyword>
<gene>
    <name evidence="1" type="ORF">AWE51_18285</name>
</gene>
<evidence type="ECO:0000313" key="2">
    <source>
        <dbReference type="Proteomes" id="UP000076715"/>
    </source>
</evidence>
<comment type="caution">
    <text evidence="1">The sequence shown here is derived from an EMBL/GenBank/DDBJ whole genome shotgun (WGS) entry which is preliminary data.</text>
</comment>
<evidence type="ECO:0000313" key="1">
    <source>
        <dbReference type="EMBL" id="KZS38495.1"/>
    </source>
</evidence>
<dbReference type="EMBL" id="LQRT01000058">
    <property type="protein sequence ID" value="KZS38495.1"/>
    <property type="molecule type" value="Genomic_DNA"/>
</dbReference>
<name>A0A162X8Z2_9FLAO</name>
<proteinExistence type="predicted"/>
<protein>
    <submittedName>
        <fullName evidence="1">Uncharacterized protein</fullName>
    </submittedName>
</protein>
<reference evidence="1 2" key="1">
    <citation type="submission" date="2016-01" db="EMBL/GenBank/DDBJ databases">
        <title>The draft genome sequence of Aquimarina sp. RZW4-3-2.</title>
        <authorList>
            <person name="Wang Y."/>
        </authorList>
    </citation>
    <scope>NUCLEOTIDE SEQUENCE [LARGE SCALE GENOMIC DNA]</scope>
    <source>
        <strain evidence="1 2">RZW4-3-2</strain>
    </source>
</reference>
<dbReference type="AlphaFoldDB" id="A0A162X8Z2"/>
<dbReference type="Proteomes" id="UP000076715">
    <property type="component" value="Unassembled WGS sequence"/>
</dbReference>